<reference evidence="2" key="1">
    <citation type="journal article" date="2017" name="Parasit. Vectors">
        <title>Sialotranscriptomics of Rhipicephalus zambeziensis reveals intricate expression profiles of secretory proteins and suggests tight temporal transcriptional regulation during blood-feeding.</title>
        <authorList>
            <person name="de Castro M.H."/>
            <person name="de Klerk D."/>
            <person name="Pienaar R."/>
            <person name="Rees D.J.G."/>
            <person name="Mans B.J."/>
        </authorList>
    </citation>
    <scope>NUCLEOTIDE SEQUENCE</scope>
    <source>
        <tissue evidence="2">Salivary glands</tissue>
    </source>
</reference>
<evidence type="ECO:0000313" key="2">
    <source>
        <dbReference type="EMBL" id="MAA13485.1"/>
    </source>
</evidence>
<accession>A0A224Y9I5</accession>
<keyword evidence="1" id="KW-0812">Transmembrane</keyword>
<proteinExistence type="predicted"/>
<evidence type="ECO:0000256" key="1">
    <source>
        <dbReference type="SAM" id="Phobius"/>
    </source>
</evidence>
<feature type="transmembrane region" description="Helical" evidence="1">
    <location>
        <begin position="34"/>
        <end position="59"/>
    </location>
</feature>
<keyword evidence="1" id="KW-1133">Transmembrane helix</keyword>
<dbReference type="EMBL" id="GFPF01002339">
    <property type="protein sequence ID" value="MAA13485.1"/>
    <property type="molecule type" value="Transcribed_RNA"/>
</dbReference>
<sequence>MVPMLAEAPRVAAPVDTSARVPSSVFIGNSMPTIIVNCILTIVFTLSVVTQSQFFFFFAAIQYIFFHLSDVSLNALGHHLVYTASRILAHESPSFFLNSESTLFPYKHRDAFCSHLLSFSLLSAKRKKCRPQ</sequence>
<organism evidence="2">
    <name type="scientific">Rhipicephalus zambeziensis</name>
    <dbReference type="NCBI Taxonomy" id="60191"/>
    <lineage>
        <taxon>Eukaryota</taxon>
        <taxon>Metazoa</taxon>
        <taxon>Ecdysozoa</taxon>
        <taxon>Arthropoda</taxon>
        <taxon>Chelicerata</taxon>
        <taxon>Arachnida</taxon>
        <taxon>Acari</taxon>
        <taxon>Parasitiformes</taxon>
        <taxon>Ixodida</taxon>
        <taxon>Ixodoidea</taxon>
        <taxon>Ixodidae</taxon>
        <taxon>Rhipicephalinae</taxon>
        <taxon>Rhipicephalus</taxon>
        <taxon>Rhipicephalus</taxon>
    </lineage>
</organism>
<dbReference type="AlphaFoldDB" id="A0A224Y9I5"/>
<protein>
    <submittedName>
        <fullName evidence="2">Uncharacterized protein</fullName>
    </submittedName>
</protein>
<keyword evidence="1" id="KW-0472">Membrane</keyword>
<name>A0A224Y9I5_9ACAR</name>